<dbReference type="FunFam" id="1.10.268.10:FF:000001">
    <property type="entry name" value="DNA gyrase subunit A"/>
    <property type="match status" value="1"/>
</dbReference>
<dbReference type="Gene3D" id="2.120.10.90">
    <property type="entry name" value="DNA gyrase/topoisomerase IV, subunit A, C-terminal"/>
    <property type="match status" value="1"/>
</dbReference>
<dbReference type="InterPro" id="IPR013757">
    <property type="entry name" value="Topo_IIA_A_a_sf"/>
</dbReference>
<evidence type="ECO:0000256" key="4">
    <source>
        <dbReference type="ARBA" id="ARBA00023125"/>
    </source>
</evidence>
<dbReference type="PANTHER" id="PTHR43493:SF9">
    <property type="entry name" value="DNA TOPOISOMERASE 4 SUBUNIT A"/>
    <property type="match status" value="1"/>
</dbReference>
<comment type="subunit">
    <text evidence="7 8">Heterotetramer composed of ParC and ParE.</text>
</comment>
<dbReference type="Proteomes" id="UP000018890">
    <property type="component" value="Unassembled WGS sequence"/>
</dbReference>
<dbReference type="PANTHER" id="PTHR43493">
    <property type="entry name" value="DNA GYRASE/TOPOISOMERASE SUBUNIT A"/>
    <property type="match status" value="1"/>
</dbReference>
<evidence type="ECO:0000256" key="9">
    <source>
        <dbReference type="PROSITE-ProRule" id="PRU01384"/>
    </source>
</evidence>
<feature type="site" description="Interaction with DNA" evidence="8">
    <location>
        <position position="96"/>
    </location>
</feature>
<dbReference type="GO" id="GO:0006265">
    <property type="term" value="P:DNA topological change"/>
    <property type="evidence" value="ECO:0007669"/>
    <property type="project" value="UniProtKB-UniRule"/>
</dbReference>
<dbReference type="InterPro" id="IPR006691">
    <property type="entry name" value="GyrA/parC_rep"/>
</dbReference>
<keyword evidence="4 8" id="KW-0238">DNA-binding</keyword>
<keyword evidence="13" id="KW-1185">Reference proteome</keyword>
<comment type="caution">
    <text evidence="12">The sequence shown here is derived from an EMBL/GenBank/DDBJ whole genome shotgun (WGS) entry which is preliminary data.</text>
</comment>
<dbReference type="NCBIfam" id="TIGR01061">
    <property type="entry name" value="parC_Gpos"/>
    <property type="match status" value="1"/>
</dbReference>
<dbReference type="Pfam" id="PF03989">
    <property type="entry name" value="DNA_gyraseA_C"/>
    <property type="match status" value="5"/>
</dbReference>
<evidence type="ECO:0000259" key="11">
    <source>
        <dbReference type="PROSITE" id="PS52040"/>
    </source>
</evidence>
<dbReference type="Gene3D" id="3.90.199.10">
    <property type="entry name" value="Topoisomerase II, domain 5"/>
    <property type="match status" value="1"/>
</dbReference>
<evidence type="ECO:0000256" key="3">
    <source>
        <dbReference type="ARBA" id="ARBA00023029"/>
    </source>
</evidence>
<accession>W4Q180</accession>
<dbReference type="STRING" id="1236970.JCM9140_1116"/>
<dbReference type="GO" id="GO:0003677">
    <property type="term" value="F:DNA binding"/>
    <property type="evidence" value="ECO:0007669"/>
    <property type="project" value="UniProtKB-UniRule"/>
</dbReference>
<dbReference type="InterPro" id="IPR050220">
    <property type="entry name" value="Type_II_DNA_Topoisomerases"/>
</dbReference>
<dbReference type="OrthoDB" id="9806486at2"/>
<dbReference type="InterPro" id="IPR013758">
    <property type="entry name" value="Topo_IIA_A/C_ab"/>
</dbReference>
<evidence type="ECO:0000256" key="10">
    <source>
        <dbReference type="SAM" id="Coils"/>
    </source>
</evidence>
<dbReference type="PROSITE" id="PS52040">
    <property type="entry name" value="TOPO_IIA"/>
    <property type="match status" value="1"/>
</dbReference>
<dbReference type="RefSeq" id="WP_034743141.1">
    <property type="nucleotide sequence ID" value="NZ_BAUT01000007.1"/>
</dbReference>
<evidence type="ECO:0000256" key="2">
    <source>
        <dbReference type="ARBA" id="ARBA00022475"/>
    </source>
</evidence>
<dbReference type="SUPFAM" id="SSF56719">
    <property type="entry name" value="Type II DNA topoisomerase"/>
    <property type="match status" value="1"/>
</dbReference>
<proteinExistence type="inferred from homology"/>
<dbReference type="GO" id="GO:0034335">
    <property type="term" value="F:DNA negative supercoiling activity"/>
    <property type="evidence" value="ECO:0007669"/>
    <property type="project" value="UniProtKB-ARBA"/>
</dbReference>
<dbReference type="CDD" id="cd00187">
    <property type="entry name" value="TOP4c"/>
    <property type="match status" value="1"/>
</dbReference>
<evidence type="ECO:0000313" key="12">
    <source>
        <dbReference type="EMBL" id="GAE25139.1"/>
    </source>
</evidence>
<dbReference type="GO" id="GO:0007059">
    <property type="term" value="P:chromosome segregation"/>
    <property type="evidence" value="ECO:0007669"/>
    <property type="project" value="UniProtKB-UniRule"/>
</dbReference>
<dbReference type="GO" id="GO:0019897">
    <property type="term" value="C:extrinsic component of plasma membrane"/>
    <property type="evidence" value="ECO:0007669"/>
    <property type="project" value="UniProtKB-UniRule"/>
</dbReference>
<sequence>MAQTERYLDLPLEDVIGDRFGRYSKYIIQERALPDARDGLKPVQRRILYAMYKDGNIADKPFRKSAKTVGNVIGNYHPHGDSSVYEAMIRMSQEWKVRNLLVDMHGNNGSIDGDPPAAMRYTEARLSKIASQLLRDIDRNTVDYIPNFDDTEDEPVVLPAMFPNLLVNGSTGISSGYATDIPPHHLGEIIDGVIMQMEKPGTTLDDLLTVIKGPDFPTGGIVQGIDGIRQAYRTGKGKVVVRAKTEVEELRGGREQIVITEIPYEIVKSNLVKKMDELRFDKKVDGIAEVRDDTDRTGLRIVVELKKEADANAILNYLLKNTDLQVTYNFNMVAIANKAPKLMGLQALIQAYIDHQKLVFTRRAKYDLQKALDRQHIVQGLIKAISILDEVITTIRASKDKKNAKDNLIEQFDFTEAQAEAIVTLQLYRLTNTDITTLEEEAAELERRIHELEAILDSEKKLIQVIKKNLQMIKKEFADVRRTVIKEEIEEIKINMDVLIASEDVMVTVTKDGYVKRTSVRSYAASNGENPGMKEGDYLLGHFEMNTTETLLLFTKLGNYLYIPVHQLPDIRWKDNGQHVANLVSGYNSDDEIIKVLPIKEFKDEMSLLFITKFGMAKKSQLSLYQAQRFSKPLMALKLKESDEVASVILLNGKEELFIATNVGYGLWLSEDEINLVGQRAAGVKVINLKEDDYVVDASAFSSENKKVEFIIMTQRGAVKKVPITEFDKSSRAKRGLVMLRELKSNPHRVIACKQVTHQHQTFVAVTEKNHQEDFQPANYRNSDRYSNGSFLLDVATVGTVKEVREEINTTLKNDEK</sequence>
<dbReference type="AlphaFoldDB" id="W4Q180"/>
<evidence type="ECO:0000256" key="8">
    <source>
        <dbReference type="HAMAP-Rule" id="MF_00937"/>
    </source>
</evidence>
<dbReference type="Gene3D" id="3.30.1360.40">
    <property type="match status" value="1"/>
</dbReference>
<comment type="subcellular location">
    <subcellularLocation>
        <location evidence="8">Cell membrane</location>
        <topology evidence="8">Peripheral membrane protein</topology>
    </subcellularLocation>
</comment>
<feature type="active site" description="O-(5'-phospho-DNA)-tyrosine intermediate" evidence="8 9">
    <location>
        <position position="121"/>
    </location>
</feature>
<dbReference type="Pfam" id="PF00521">
    <property type="entry name" value="DNA_topoisoIV"/>
    <property type="match status" value="1"/>
</dbReference>
<comment type="similarity">
    <text evidence="8">Belongs to the type II topoisomerase GyrA/ParC subunit family. ParC type 2 subfamily.</text>
</comment>
<dbReference type="NCBIfam" id="NF004044">
    <property type="entry name" value="PRK05561.1"/>
    <property type="match status" value="1"/>
</dbReference>
<name>W4Q180_9BACI</name>
<gene>
    <name evidence="8" type="primary">parC</name>
    <name evidence="12" type="ORF">JCM9140_1116</name>
</gene>
<dbReference type="EC" id="5.6.2.2" evidence="8"/>
<feature type="site" description="Interaction with DNA" evidence="8">
    <location>
        <position position="79"/>
    </location>
</feature>
<comment type="function">
    <text evidence="8">Topoisomerase IV is essential for chromosome segregation. It relaxes supercoiled DNA. Performs the decatenation events required during the replication of a circular DNA molecule.</text>
</comment>
<dbReference type="FunFam" id="3.90.199.10:FF:000001">
    <property type="entry name" value="DNA gyrase subunit A"/>
    <property type="match status" value="1"/>
</dbReference>
<evidence type="ECO:0000256" key="6">
    <source>
        <dbReference type="ARBA" id="ARBA00023235"/>
    </source>
</evidence>
<dbReference type="EMBL" id="BAUT01000007">
    <property type="protein sequence ID" value="GAE25139.1"/>
    <property type="molecule type" value="Genomic_DNA"/>
</dbReference>
<dbReference type="GO" id="GO:0009330">
    <property type="term" value="C:DNA topoisomerase type II (double strand cut, ATP-hydrolyzing) complex"/>
    <property type="evidence" value="ECO:0007669"/>
    <property type="project" value="TreeGrafter"/>
</dbReference>
<evidence type="ECO:0000313" key="13">
    <source>
        <dbReference type="Proteomes" id="UP000018890"/>
    </source>
</evidence>
<dbReference type="SUPFAM" id="SSF101904">
    <property type="entry name" value="GyrA/ParC C-terminal domain-like"/>
    <property type="match status" value="1"/>
</dbReference>
<keyword evidence="3 8" id="KW-0799">Topoisomerase</keyword>
<dbReference type="HAMAP" id="MF_00937">
    <property type="entry name" value="ParC_type2"/>
    <property type="match status" value="1"/>
</dbReference>
<dbReference type="GO" id="GO:0005524">
    <property type="term" value="F:ATP binding"/>
    <property type="evidence" value="ECO:0007669"/>
    <property type="project" value="InterPro"/>
</dbReference>
<comment type="catalytic activity">
    <reaction evidence="1 8 9">
        <text>ATP-dependent breakage, passage and rejoining of double-stranded DNA.</text>
        <dbReference type="EC" id="5.6.2.2"/>
    </reaction>
</comment>
<keyword evidence="5 8" id="KW-0472">Membrane</keyword>
<feature type="site" description="Interaction with DNA" evidence="8">
    <location>
        <position position="90"/>
    </location>
</feature>
<dbReference type="InterPro" id="IPR013760">
    <property type="entry name" value="Topo_IIA-like_dom_sf"/>
</dbReference>
<feature type="coiled-coil region" evidence="10">
    <location>
        <begin position="428"/>
        <end position="476"/>
    </location>
</feature>
<organism evidence="12 13">
    <name type="scientific">Halalkalibacter wakoensis JCM 9140</name>
    <dbReference type="NCBI Taxonomy" id="1236970"/>
    <lineage>
        <taxon>Bacteria</taxon>
        <taxon>Bacillati</taxon>
        <taxon>Bacillota</taxon>
        <taxon>Bacilli</taxon>
        <taxon>Bacillales</taxon>
        <taxon>Bacillaceae</taxon>
        <taxon>Halalkalibacter</taxon>
    </lineage>
</organism>
<reference evidence="12" key="1">
    <citation type="journal article" date="2014" name="Genome Announc.">
        <title>Draft Genome Sequences of Three Alkaliphilic Bacillus Strains, Bacillus wakoensis JCM 9140T, Bacillus akibai JCM 9157T, and Bacillus hemicellulosilyticus JCM 9152T.</title>
        <authorList>
            <person name="Yuki M."/>
            <person name="Oshima K."/>
            <person name="Suda W."/>
            <person name="Oshida Y."/>
            <person name="Kitamura K."/>
            <person name="Iida T."/>
            <person name="Hattori M."/>
            <person name="Ohkuma M."/>
        </authorList>
    </citation>
    <scope>NUCLEOTIDE SEQUENCE [LARGE SCALE GENOMIC DNA]</scope>
    <source>
        <strain evidence="12">JCM 9140</strain>
    </source>
</reference>
<feature type="site" description="Transition state stabilizer" evidence="8">
    <location>
        <position position="120"/>
    </location>
</feature>
<dbReference type="FunFam" id="2.120.10.90:FF:000005">
    <property type="entry name" value="DNA topoisomerase 4 subunit A"/>
    <property type="match status" value="1"/>
</dbReference>
<protein>
    <recommendedName>
        <fullName evidence="8">DNA topoisomerase 4 subunit A</fullName>
        <ecNumber evidence="8">5.6.2.2</ecNumber>
    </recommendedName>
    <alternativeName>
        <fullName evidence="8">Topoisomerase IV subunit A</fullName>
    </alternativeName>
</protein>
<feature type="domain" description="Topo IIA-type catalytic" evidence="11">
    <location>
        <begin position="33"/>
        <end position="498"/>
    </location>
</feature>
<dbReference type="Gene3D" id="1.10.268.10">
    <property type="entry name" value="Topoisomerase, domain 3"/>
    <property type="match status" value="1"/>
</dbReference>
<keyword evidence="2 8" id="KW-1003">Cell membrane</keyword>
<dbReference type="InterPro" id="IPR005741">
    <property type="entry name" value="TopoIV_A_Gpos"/>
</dbReference>
<dbReference type="InterPro" id="IPR035516">
    <property type="entry name" value="Gyrase/topoIV_suA_C"/>
</dbReference>
<evidence type="ECO:0000256" key="7">
    <source>
        <dbReference type="ARBA" id="ARBA00063644"/>
    </source>
</evidence>
<dbReference type="InterPro" id="IPR002205">
    <property type="entry name" value="Topo_IIA_dom_A"/>
</dbReference>
<dbReference type="SMART" id="SM00434">
    <property type="entry name" value="TOP4c"/>
    <property type="match status" value="1"/>
</dbReference>
<feature type="site" description="Interaction with DNA" evidence="8">
    <location>
        <position position="77"/>
    </location>
</feature>
<evidence type="ECO:0000256" key="1">
    <source>
        <dbReference type="ARBA" id="ARBA00000185"/>
    </source>
</evidence>
<dbReference type="FunFam" id="3.30.1360.40:FF:000002">
    <property type="entry name" value="DNA gyrase subunit A"/>
    <property type="match status" value="1"/>
</dbReference>
<dbReference type="GO" id="GO:0005737">
    <property type="term" value="C:cytoplasm"/>
    <property type="evidence" value="ECO:0007669"/>
    <property type="project" value="TreeGrafter"/>
</dbReference>
<dbReference type="GO" id="GO:0005694">
    <property type="term" value="C:chromosome"/>
    <property type="evidence" value="ECO:0007669"/>
    <property type="project" value="InterPro"/>
</dbReference>
<evidence type="ECO:0000256" key="5">
    <source>
        <dbReference type="ARBA" id="ARBA00023136"/>
    </source>
</evidence>
<keyword evidence="6 8" id="KW-0413">Isomerase</keyword>
<keyword evidence="10" id="KW-0175">Coiled coil</keyword>
<feature type="site" description="Interaction with DNA" evidence="8">
    <location>
        <position position="41"/>
    </location>
</feature>